<evidence type="ECO:0000313" key="1">
    <source>
        <dbReference type="EMBL" id="MXN99414.1"/>
    </source>
</evidence>
<accession>A0A6N8TAD8</accession>
<dbReference type="AlphaFoldDB" id="A0A6N8TAD8"/>
<protein>
    <submittedName>
        <fullName evidence="1">Uncharacterized protein</fullName>
    </submittedName>
</protein>
<dbReference type="OrthoDB" id="7779072at2"/>
<gene>
    <name evidence="1" type="ORF">GR156_03825</name>
</gene>
<dbReference type="RefSeq" id="WP_160784823.1">
    <property type="nucleotide sequence ID" value="NZ_CP086610.1"/>
</dbReference>
<dbReference type="Proteomes" id="UP000440304">
    <property type="component" value="Unassembled WGS sequence"/>
</dbReference>
<organism evidence="1 2">
    <name type="scientific">Shinella zoogloeoides</name>
    <name type="common">Crabtreella saccharophila</name>
    <dbReference type="NCBI Taxonomy" id="352475"/>
    <lineage>
        <taxon>Bacteria</taxon>
        <taxon>Pseudomonadati</taxon>
        <taxon>Pseudomonadota</taxon>
        <taxon>Alphaproteobacteria</taxon>
        <taxon>Hyphomicrobiales</taxon>
        <taxon>Rhizobiaceae</taxon>
        <taxon>Shinella</taxon>
    </lineage>
</organism>
<proteinExistence type="predicted"/>
<dbReference type="EMBL" id="WUML01000002">
    <property type="protein sequence ID" value="MXN99414.1"/>
    <property type="molecule type" value="Genomic_DNA"/>
</dbReference>
<evidence type="ECO:0000313" key="2">
    <source>
        <dbReference type="Proteomes" id="UP000440304"/>
    </source>
</evidence>
<sequence>MNMLLLQETIDVISEQLATVPALDSSSTDRWIASRDAVREAEGRVINLLNHRFGARVNEESGNTSVSIHGVRSTSTMGLRGALGNWQSAARRRLEQAGAK</sequence>
<comment type="caution">
    <text evidence="1">The sequence shown here is derived from an EMBL/GenBank/DDBJ whole genome shotgun (WGS) entry which is preliminary data.</text>
</comment>
<name>A0A6N8TAD8_SHIZO</name>
<reference evidence="1 2" key="1">
    <citation type="submission" date="2019-12" db="EMBL/GenBank/DDBJ databases">
        <title>Shinella granuli gen. nov., sp. nov., and proposal of the reclassification of Zoogloea ramigera ATCC 19623 as Shinella zoogloeoides sp. nov.</title>
        <authorList>
            <person name="Gao J."/>
        </authorList>
    </citation>
    <scope>NUCLEOTIDE SEQUENCE [LARGE SCALE GENOMIC DNA]</scope>
    <source>
        <strain evidence="1 2">DSM 287</strain>
    </source>
</reference>